<keyword evidence="5 14" id="KW-0548">Nucleotidyltransferase</keyword>
<keyword evidence="4" id="KW-0808">Transferase</keyword>
<comment type="pathway">
    <text evidence="1">Nucleotide-sugar biosynthesis; GDP-alpha-D-mannose biosynthesis; GDP-alpha-D-mannose from alpha-D-mannose 1-phosphate (GTP route): step 1/1.</text>
</comment>
<reference evidence="14 15" key="1">
    <citation type="submission" date="2009-02" db="EMBL/GenBank/DDBJ databases">
        <title>Vibrio splendidus str. LGP32 complete genome.</title>
        <authorList>
            <person name="Mazel D."/>
            <person name="Le Roux F."/>
        </authorList>
    </citation>
    <scope>NUCLEOTIDE SEQUENCE [LARGE SCALE GENOMIC DNA]</scope>
    <source>
        <strain evidence="14 15">LGP32</strain>
    </source>
</reference>
<evidence type="ECO:0000256" key="2">
    <source>
        <dbReference type="ARBA" id="ARBA00006115"/>
    </source>
</evidence>
<name>B7VR04_VIBA3</name>
<evidence type="ECO:0000256" key="5">
    <source>
        <dbReference type="ARBA" id="ARBA00022695"/>
    </source>
</evidence>
<dbReference type="GO" id="GO:0005525">
    <property type="term" value="F:GTP binding"/>
    <property type="evidence" value="ECO:0007669"/>
    <property type="project" value="UniProtKB-KW"/>
</dbReference>
<dbReference type="Gene3D" id="3.90.550.10">
    <property type="entry name" value="Spore Coat Polysaccharide Biosynthesis Protein SpsA, Chain A"/>
    <property type="match status" value="1"/>
</dbReference>
<evidence type="ECO:0000259" key="13">
    <source>
        <dbReference type="Pfam" id="PF22640"/>
    </source>
</evidence>
<keyword evidence="6" id="KW-0547">Nucleotide-binding</keyword>
<dbReference type="GO" id="GO:0009298">
    <property type="term" value="P:GDP-mannose biosynthetic process"/>
    <property type="evidence" value="ECO:0007669"/>
    <property type="project" value="UniProtKB-UniPathway"/>
</dbReference>
<feature type="domain" description="Mannose-6-phosphate isomerase type II C-terminal" evidence="12">
    <location>
        <begin position="392"/>
        <end position="506"/>
    </location>
</feature>
<dbReference type="InterPro" id="IPR029044">
    <property type="entry name" value="Nucleotide-diphossugar_trans"/>
</dbReference>
<evidence type="ECO:0000256" key="1">
    <source>
        <dbReference type="ARBA" id="ARBA00004823"/>
    </source>
</evidence>
<dbReference type="HOGENOM" id="CLU_035527_1_0_6"/>
<dbReference type="Gene3D" id="2.60.120.10">
    <property type="entry name" value="Jelly Rolls"/>
    <property type="match status" value="1"/>
</dbReference>
<dbReference type="GO" id="GO:0000271">
    <property type="term" value="P:polysaccharide biosynthetic process"/>
    <property type="evidence" value="ECO:0007669"/>
    <property type="project" value="InterPro"/>
</dbReference>
<dbReference type="Pfam" id="PF22640">
    <property type="entry name" value="ManC_GMP_beta-helix"/>
    <property type="match status" value="1"/>
</dbReference>
<dbReference type="InterPro" id="IPR005835">
    <property type="entry name" value="NTP_transferase_dom"/>
</dbReference>
<dbReference type="InterPro" id="IPR051161">
    <property type="entry name" value="Mannose-6P_isomerase_type2"/>
</dbReference>
<dbReference type="AlphaFoldDB" id="B7VR04"/>
<organism evidence="14 15">
    <name type="scientific">Vibrio atlanticus (strain LGP32)</name>
    <name type="common">Vibrio splendidus (strain Mel32)</name>
    <dbReference type="NCBI Taxonomy" id="575788"/>
    <lineage>
        <taxon>Bacteria</taxon>
        <taxon>Pseudomonadati</taxon>
        <taxon>Pseudomonadota</taxon>
        <taxon>Gammaproteobacteria</taxon>
        <taxon>Vibrionales</taxon>
        <taxon>Vibrionaceae</taxon>
        <taxon>Vibrio</taxon>
    </lineage>
</organism>
<feature type="domain" description="MannoseP isomerase/GMP-like beta-helix" evidence="13">
    <location>
        <begin position="334"/>
        <end position="388"/>
    </location>
</feature>
<dbReference type="PANTHER" id="PTHR46390:SF1">
    <property type="entry name" value="MANNOSE-1-PHOSPHATE GUANYLYLTRANSFERASE"/>
    <property type="match status" value="1"/>
</dbReference>
<proteinExistence type="inferred from homology"/>
<evidence type="ECO:0000256" key="6">
    <source>
        <dbReference type="ARBA" id="ARBA00022741"/>
    </source>
</evidence>
<dbReference type="EMBL" id="FM954973">
    <property type="protein sequence ID" value="CAV25854.1"/>
    <property type="molecule type" value="Genomic_DNA"/>
</dbReference>
<dbReference type="InterPro" id="IPR001538">
    <property type="entry name" value="Man6P_isomerase-2_C"/>
</dbReference>
<dbReference type="Pfam" id="PF00483">
    <property type="entry name" value="NTP_transferase"/>
    <property type="match status" value="1"/>
</dbReference>
<evidence type="ECO:0000256" key="3">
    <source>
        <dbReference type="ARBA" id="ARBA00012387"/>
    </source>
</evidence>
<sequence>MVTWRQYSNTPNYHSMILPVILAGGSGSRLWPLSRELYPKQFLNIAGEQSMLQQTLQRLQGLEDYLTDSKCAAPFIICNEEHRFIAAEQARSANIQHSGILLEPVGRNTAPAIALAALQALGKSTNNEQDASDPILLVLAADHHIANTSEFQQVISRGVDYAKQGKLVTFGITPNAPETGYGYIKQGEPLSPLVQADSRITEQSTHHAYTIDCFVEKPDKATAEEYIRSEQYLWNSGMFMFKASRYLEELSQHHPEILAACQLALSKQNTDLDFIRIDAEAFKNSPSDSIDYAVMEKTSHATVIPMDVGWNDIGSWSAIWDVSDKDEHNNVIEGDVLTVDSQHNYIHAENKLVATVGVDNLIIVETKDAILVANKDKVQGVKSIVSQLNQAGRTEHIHHREVFRPWGKYDVVDLGKRDKVKRITVKAGHKLSLQMHHHRAEHWVVVAGTAKVINNEKTYLVEEDQSTYIPLGHIHSLENPGDSPLEMIEVQTGSHLSEDDIIRYQDSYGRDVRNQQASSSQNNKSK</sequence>
<dbReference type="CDD" id="cd02509">
    <property type="entry name" value="GDP-M1P_Guanylyltransferase"/>
    <property type="match status" value="1"/>
</dbReference>
<dbReference type="InterPro" id="IPR011051">
    <property type="entry name" value="RmlC_Cupin_sf"/>
</dbReference>
<dbReference type="InterPro" id="IPR049577">
    <property type="entry name" value="GMPP_N"/>
</dbReference>
<dbReference type="Pfam" id="PF01050">
    <property type="entry name" value="MannoseP_isomer"/>
    <property type="match status" value="1"/>
</dbReference>
<dbReference type="EC" id="2.7.7.13" evidence="3"/>
<dbReference type="InterPro" id="IPR006375">
    <property type="entry name" value="Man1P_GuaTrfase/Man6P_Isoase"/>
</dbReference>
<dbReference type="InterPro" id="IPR014710">
    <property type="entry name" value="RmlC-like_jellyroll"/>
</dbReference>
<dbReference type="SUPFAM" id="SSF53448">
    <property type="entry name" value="Nucleotide-diphospho-sugar transferases"/>
    <property type="match status" value="1"/>
</dbReference>
<keyword evidence="7" id="KW-0342">GTP-binding</keyword>
<accession>B7VR04</accession>
<dbReference type="PANTHER" id="PTHR46390">
    <property type="entry name" value="MANNOSE-1-PHOSPHATE GUANYLYLTRANSFERASE"/>
    <property type="match status" value="1"/>
</dbReference>
<feature type="domain" description="Nucleotidyl transferase" evidence="11">
    <location>
        <begin position="19"/>
        <end position="327"/>
    </location>
</feature>
<evidence type="ECO:0000256" key="7">
    <source>
        <dbReference type="ARBA" id="ARBA00023134"/>
    </source>
</evidence>
<dbReference type="UniPathway" id="UPA00126">
    <property type="reaction ID" value="UER00930"/>
</dbReference>
<dbReference type="Proteomes" id="UP000009100">
    <property type="component" value="Chromosome 2"/>
</dbReference>
<feature type="region of interest" description="Disordered" evidence="10">
    <location>
        <begin position="507"/>
        <end position="526"/>
    </location>
</feature>
<dbReference type="InterPro" id="IPR054566">
    <property type="entry name" value="ManC/GMP-like_b-helix"/>
</dbReference>
<comment type="catalytic activity">
    <reaction evidence="8">
        <text>alpha-D-mannose 1-phosphate + GTP + H(+) = GDP-alpha-D-mannose + diphosphate</text>
        <dbReference type="Rhea" id="RHEA:15229"/>
        <dbReference type="ChEBI" id="CHEBI:15378"/>
        <dbReference type="ChEBI" id="CHEBI:33019"/>
        <dbReference type="ChEBI" id="CHEBI:37565"/>
        <dbReference type="ChEBI" id="CHEBI:57527"/>
        <dbReference type="ChEBI" id="CHEBI:58409"/>
        <dbReference type="EC" id="2.7.7.13"/>
    </reaction>
</comment>
<protein>
    <recommendedName>
        <fullName evidence="3">mannose-1-phosphate guanylyltransferase</fullName>
        <ecNumber evidence="3">2.7.7.13</ecNumber>
    </recommendedName>
</protein>
<dbReference type="SUPFAM" id="SSF51182">
    <property type="entry name" value="RmlC-like cupins"/>
    <property type="match status" value="1"/>
</dbReference>
<dbReference type="KEGG" id="vsp:VS_II0389"/>
<comment type="similarity">
    <text evidence="2 9">Belongs to the mannose-6-phosphate isomerase type 2 family.</text>
</comment>
<evidence type="ECO:0000313" key="15">
    <source>
        <dbReference type="Proteomes" id="UP000009100"/>
    </source>
</evidence>
<feature type="compositionally biased region" description="Low complexity" evidence="10">
    <location>
        <begin position="514"/>
        <end position="526"/>
    </location>
</feature>
<dbReference type="eggNOG" id="COG0836">
    <property type="taxonomic scope" value="Bacteria"/>
</dbReference>
<evidence type="ECO:0000256" key="8">
    <source>
        <dbReference type="ARBA" id="ARBA00047343"/>
    </source>
</evidence>
<evidence type="ECO:0000259" key="12">
    <source>
        <dbReference type="Pfam" id="PF01050"/>
    </source>
</evidence>
<evidence type="ECO:0000313" key="14">
    <source>
        <dbReference type="EMBL" id="CAV25854.1"/>
    </source>
</evidence>
<evidence type="ECO:0000256" key="10">
    <source>
        <dbReference type="SAM" id="MobiDB-lite"/>
    </source>
</evidence>
<evidence type="ECO:0000259" key="11">
    <source>
        <dbReference type="Pfam" id="PF00483"/>
    </source>
</evidence>
<dbReference type="FunFam" id="3.90.550.10:FF:000046">
    <property type="entry name" value="Mannose-1-phosphate guanylyltransferase (GDP)"/>
    <property type="match status" value="1"/>
</dbReference>
<evidence type="ECO:0000256" key="9">
    <source>
        <dbReference type="RuleBase" id="RU004190"/>
    </source>
</evidence>
<dbReference type="NCBIfam" id="TIGR01479">
    <property type="entry name" value="GMP_PMI"/>
    <property type="match status" value="1"/>
</dbReference>
<dbReference type="FunFam" id="2.60.120.10:FF:000032">
    <property type="entry name" value="Mannose-1-phosphate guanylyltransferase/mannose-6-phosphate isomerase"/>
    <property type="match status" value="1"/>
</dbReference>
<dbReference type="CDD" id="cd02213">
    <property type="entry name" value="cupin_PMI_typeII_C"/>
    <property type="match status" value="1"/>
</dbReference>
<dbReference type="GO" id="GO:0004475">
    <property type="term" value="F:mannose-1-phosphate guanylyltransferase (GTP) activity"/>
    <property type="evidence" value="ECO:0007669"/>
    <property type="project" value="UniProtKB-EC"/>
</dbReference>
<gene>
    <name evidence="14" type="ordered locus">VS_II0389</name>
</gene>
<dbReference type="STRING" id="575788.VS_II0389"/>
<evidence type="ECO:0000256" key="4">
    <source>
        <dbReference type="ARBA" id="ARBA00022679"/>
    </source>
</evidence>